<comment type="caution">
    <text evidence="4">The sequence shown here is derived from an EMBL/GenBank/DDBJ whole genome shotgun (WGS) entry which is preliminary data.</text>
</comment>
<keyword evidence="5" id="KW-1185">Reference proteome</keyword>
<dbReference type="EMBL" id="JABMIG020000039">
    <property type="protein sequence ID" value="KAL3799430.1"/>
    <property type="molecule type" value="Genomic_DNA"/>
</dbReference>
<protein>
    <recommendedName>
        <fullName evidence="6">Rhomboid-like protein</fullName>
    </recommendedName>
</protein>
<feature type="compositionally biased region" description="Polar residues" evidence="1">
    <location>
        <begin position="82"/>
        <end position="122"/>
    </location>
</feature>
<keyword evidence="2" id="KW-0812">Transmembrane</keyword>
<reference evidence="4 5" key="1">
    <citation type="journal article" date="2020" name="G3 (Bethesda)">
        <title>Improved Reference Genome for Cyclotella cryptica CCMP332, a Model for Cell Wall Morphogenesis, Salinity Adaptation, and Lipid Production in Diatoms (Bacillariophyta).</title>
        <authorList>
            <person name="Roberts W.R."/>
            <person name="Downey K.M."/>
            <person name="Ruck E.C."/>
            <person name="Traller J.C."/>
            <person name="Alverson A.J."/>
        </authorList>
    </citation>
    <scope>NUCLEOTIDE SEQUENCE [LARGE SCALE GENOMIC DNA]</scope>
    <source>
        <strain evidence="4 5">CCMP332</strain>
    </source>
</reference>
<organism evidence="4 5">
    <name type="scientific">Cyclotella cryptica</name>
    <dbReference type="NCBI Taxonomy" id="29204"/>
    <lineage>
        <taxon>Eukaryota</taxon>
        <taxon>Sar</taxon>
        <taxon>Stramenopiles</taxon>
        <taxon>Ochrophyta</taxon>
        <taxon>Bacillariophyta</taxon>
        <taxon>Coscinodiscophyceae</taxon>
        <taxon>Thalassiosirophycidae</taxon>
        <taxon>Stephanodiscales</taxon>
        <taxon>Stephanodiscaceae</taxon>
        <taxon>Cyclotella</taxon>
    </lineage>
</organism>
<dbReference type="Proteomes" id="UP001516023">
    <property type="component" value="Unassembled WGS sequence"/>
</dbReference>
<name>A0ABD3QG87_9STRA</name>
<feature type="transmembrane region" description="Helical" evidence="2">
    <location>
        <begin position="161"/>
        <end position="180"/>
    </location>
</feature>
<evidence type="ECO:0000256" key="3">
    <source>
        <dbReference type="SAM" id="SignalP"/>
    </source>
</evidence>
<evidence type="ECO:0000313" key="4">
    <source>
        <dbReference type="EMBL" id="KAL3799430.1"/>
    </source>
</evidence>
<feature type="transmembrane region" description="Helical" evidence="2">
    <location>
        <begin position="367"/>
        <end position="390"/>
    </location>
</feature>
<evidence type="ECO:0000256" key="2">
    <source>
        <dbReference type="SAM" id="Phobius"/>
    </source>
</evidence>
<feature type="transmembrane region" description="Helical" evidence="2">
    <location>
        <begin position="473"/>
        <end position="491"/>
    </location>
</feature>
<feature type="transmembrane region" description="Helical" evidence="2">
    <location>
        <begin position="291"/>
        <end position="310"/>
    </location>
</feature>
<accession>A0ABD3QG87</accession>
<sequence>MRHRAWGEETGGGESSASSRHLLTVYLLLSKTALASAQSFHALGRKAERTMAIAGSTTAISCILERMDVSTSKQPTRRSNDKTIQVESESGSIDSNKPLSPKSTGVNDGANSEIASSKSSQQTTFNAPILSLHDPPPFFYHTNNTHHSFKLNSAPSVHNSYTTYSTTLSLILILHLLYLYQWNKRHSRKDVATSYDQLVNNRQYWRGLLAILSHPPIDGGERDVGLQIDYSSSGVSGERETNGTDGANEDFANTETNRRFLARWILYSRIRTIIQKASAPLRIVKRILHPLLFGHLSGLPLLIFVSHVLWQCRALEEFYDMHGGKLILGVEETEIVSKFSGMASHVVALDTSGEPTSKIDGDNNRSYIRVLITLSTTSILLELTLLRAILRRMDRLVDFTGYSTTPRTLLSHRAICSLTSLAAALLAVYDSIFPFSPPPVLPFVQVSVLNSSGFSLLFSVMILGILSHRIHPVTSVISGLLSGSLWAWGVTSFLGTRYWGNAMIGSLVGSMLLSLKSNQSCSMYLEMLLPCVDYVAWDGEGNIHDTNASHLSTRQNNSQFGSSRNETDEGDFEMGQTSYIESNDNVDFSTSQRPSSAERRPLLSHATDSTLSNESSVIRGRVPFINSMDSDLDDIGQTMNNAGSRFDGSLSRRTRGVL</sequence>
<feature type="transmembrane region" description="Helical" evidence="2">
    <location>
        <begin position="410"/>
        <end position="429"/>
    </location>
</feature>
<evidence type="ECO:0000313" key="5">
    <source>
        <dbReference type="Proteomes" id="UP001516023"/>
    </source>
</evidence>
<dbReference type="AlphaFoldDB" id="A0ABD3QG87"/>
<feature type="transmembrane region" description="Helical" evidence="2">
    <location>
        <begin position="441"/>
        <end position="466"/>
    </location>
</feature>
<feature type="region of interest" description="Disordered" evidence="1">
    <location>
        <begin position="639"/>
        <end position="658"/>
    </location>
</feature>
<evidence type="ECO:0000256" key="1">
    <source>
        <dbReference type="SAM" id="MobiDB-lite"/>
    </source>
</evidence>
<feature type="chain" id="PRO_5044897105" description="Rhomboid-like protein" evidence="3">
    <location>
        <begin position="38"/>
        <end position="658"/>
    </location>
</feature>
<feature type="region of interest" description="Disordered" evidence="1">
    <location>
        <begin position="69"/>
        <end position="122"/>
    </location>
</feature>
<keyword evidence="2" id="KW-1133">Transmembrane helix</keyword>
<keyword evidence="2" id="KW-0472">Membrane</keyword>
<feature type="signal peptide" evidence="3">
    <location>
        <begin position="1"/>
        <end position="37"/>
    </location>
</feature>
<keyword evidence="3" id="KW-0732">Signal</keyword>
<evidence type="ECO:0008006" key="6">
    <source>
        <dbReference type="Google" id="ProtNLM"/>
    </source>
</evidence>
<gene>
    <name evidence="4" type="ORF">HJC23_013885</name>
</gene>
<feature type="region of interest" description="Disordered" evidence="1">
    <location>
        <begin position="546"/>
        <end position="571"/>
    </location>
</feature>
<feature type="compositionally biased region" description="Polar residues" evidence="1">
    <location>
        <begin position="583"/>
        <end position="595"/>
    </location>
</feature>
<feature type="compositionally biased region" description="Polar residues" evidence="1">
    <location>
        <begin position="546"/>
        <end position="564"/>
    </location>
</feature>
<feature type="region of interest" description="Disordered" evidence="1">
    <location>
        <begin position="583"/>
        <end position="614"/>
    </location>
</feature>
<proteinExistence type="predicted"/>